<dbReference type="Pfam" id="PF13715">
    <property type="entry name" value="CarbopepD_reg_2"/>
    <property type="match status" value="1"/>
</dbReference>
<dbReference type="InterPro" id="IPR008969">
    <property type="entry name" value="CarboxyPept-like_regulatory"/>
</dbReference>
<accession>A0ABP8H8G5</accession>
<dbReference type="EMBL" id="BAABFT010000016">
    <property type="protein sequence ID" value="GAA4335631.1"/>
    <property type="molecule type" value="Genomic_DNA"/>
</dbReference>
<reference evidence="2" key="1">
    <citation type="journal article" date="2019" name="Int. J. Syst. Evol. Microbiol.">
        <title>The Global Catalogue of Microorganisms (GCM) 10K type strain sequencing project: providing services to taxonomists for standard genome sequencing and annotation.</title>
        <authorList>
            <consortium name="The Broad Institute Genomics Platform"/>
            <consortium name="The Broad Institute Genome Sequencing Center for Infectious Disease"/>
            <person name="Wu L."/>
            <person name="Ma J."/>
        </authorList>
    </citation>
    <scope>NUCLEOTIDE SEQUENCE [LARGE SCALE GENOMIC DNA]</scope>
    <source>
        <strain evidence="2">JCM 17705</strain>
    </source>
</reference>
<dbReference type="SUPFAM" id="SSF49464">
    <property type="entry name" value="Carboxypeptidase regulatory domain-like"/>
    <property type="match status" value="1"/>
</dbReference>
<protein>
    <recommendedName>
        <fullName evidence="3">Carboxypeptidase-like protein</fullName>
    </recommendedName>
</protein>
<dbReference type="Gene3D" id="2.60.40.1120">
    <property type="entry name" value="Carboxypeptidase-like, regulatory domain"/>
    <property type="match status" value="1"/>
</dbReference>
<evidence type="ECO:0000313" key="2">
    <source>
        <dbReference type="Proteomes" id="UP001500582"/>
    </source>
</evidence>
<name>A0ABP8H8G5_9SPHI</name>
<organism evidence="1 2">
    <name type="scientific">Mucilaginibacter gynuensis</name>
    <dbReference type="NCBI Taxonomy" id="1302236"/>
    <lineage>
        <taxon>Bacteria</taxon>
        <taxon>Pseudomonadati</taxon>
        <taxon>Bacteroidota</taxon>
        <taxon>Sphingobacteriia</taxon>
        <taxon>Sphingobacteriales</taxon>
        <taxon>Sphingobacteriaceae</taxon>
        <taxon>Mucilaginibacter</taxon>
    </lineage>
</organism>
<dbReference type="Proteomes" id="UP001500582">
    <property type="component" value="Unassembled WGS sequence"/>
</dbReference>
<dbReference type="RefSeq" id="WP_345213315.1">
    <property type="nucleotide sequence ID" value="NZ_BAABFT010000016.1"/>
</dbReference>
<sequence>MRINLLLLLFLLPICCFAQYSISGKIVNAIDGSPFADASVFLSKTTVGTKSNADGTFTLNNALPGQYTLAVSAIGFETYNQEILIDKSITIADIKLIPKTTVLQDVVIRIDPNREKYVKIFTEQFLGKYDNARQSKILNPEVVNFYFDKITNILTATADDFLEIENKALGYKVKYLLKDFEYADNDGSGKTSYEGDFLFEKLKGKLKDEARWQRNRLNAYKGSARHFFRSAIGNIIPDEGFTVYRIKREVNDGTEDTAFIRSRIDYLSQKVIDGRPVKLNDSLQYYIKKRDGIPVLRLDKAELSPLDYITNTDRKGLYAIRLDTQPKDLLFVIYNNRKDERAIYDFFNGSFSTNKQATIISFDKSYATFDINGMLNSSKSLTFSGYWTRLRVADLLPVDYQPGK</sequence>
<keyword evidence="2" id="KW-1185">Reference proteome</keyword>
<evidence type="ECO:0000313" key="1">
    <source>
        <dbReference type="EMBL" id="GAA4335631.1"/>
    </source>
</evidence>
<comment type="caution">
    <text evidence="1">The sequence shown here is derived from an EMBL/GenBank/DDBJ whole genome shotgun (WGS) entry which is preliminary data.</text>
</comment>
<evidence type="ECO:0008006" key="3">
    <source>
        <dbReference type="Google" id="ProtNLM"/>
    </source>
</evidence>
<gene>
    <name evidence="1" type="ORF">GCM10023149_43700</name>
</gene>
<proteinExistence type="predicted"/>